<sequence>MTRLPLLRLCATRSLGGSPQEATRTPQLVDDDFLVSLLRPRVASDPSEKTKQTERRKATRKRRLSARSGGAPILKMHDFCFTIPYGFAVLAGGVLGYLRRGSTASLAGGAGAGALLLLAGFVSLKAFEKRRNSYVALALETLCALALTFVMGQRFLETSKIMPAGVVAGLSAVMSAFYLFKIASGGNHIPPKKE</sequence>
<dbReference type="InterPro" id="IPR005349">
    <property type="entry name" value="TMEM14"/>
</dbReference>
<keyword evidence="4 7" id="KW-1133">Transmembrane helix</keyword>
<dbReference type="GO" id="GO:0016020">
    <property type="term" value="C:membrane"/>
    <property type="evidence" value="ECO:0007669"/>
    <property type="project" value="UniProtKB-SubCell"/>
</dbReference>
<feature type="transmembrane region" description="Helical" evidence="7">
    <location>
        <begin position="161"/>
        <end position="180"/>
    </location>
</feature>
<gene>
    <name evidence="8" type="ORF">ZEAMMB73_Zm00001d033054</name>
</gene>
<dbReference type="EMBL" id="CM007647">
    <property type="protein sequence ID" value="ONM06688.1"/>
    <property type="molecule type" value="Genomic_DNA"/>
</dbReference>
<evidence type="ECO:0000256" key="1">
    <source>
        <dbReference type="ARBA" id="ARBA00004370"/>
    </source>
</evidence>
<dbReference type="PANTHER" id="PTHR12668:SF5">
    <property type="entry name" value="PROTEIN FATTY ACID EXPORT 5-RELATED"/>
    <property type="match status" value="1"/>
</dbReference>
<dbReference type="OrthoDB" id="5620at2759"/>
<dbReference type="ExpressionAtlas" id="A0A1D6KW33">
    <property type="expression patterns" value="baseline and differential"/>
</dbReference>
<dbReference type="eggNOG" id="KOG4267">
    <property type="taxonomic scope" value="Eukaryota"/>
</dbReference>
<name>A0A1D6KW33_MAIZE</name>
<dbReference type="OMA" id="GAPILKM"/>
<dbReference type="KEGG" id="zma:103643605"/>
<dbReference type="IntAct" id="A0A1D6KW33">
    <property type="interactions" value="6"/>
</dbReference>
<protein>
    <submittedName>
        <fullName evidence="8">Protein FATTY ACID EXPORT 5</fullName>
    </submittedName>
</protein>
<reference evidence="8" key="1">
    <citation type="submission" date="2015-12" db="EMBL/GenBank/DDBJ databases">
        <title>Update maize B73 reference genome by single molecule sequencing technologies.</title>
        <authorList>
            <consortium name="Maize Genome Sequencing Project"/>
            <person name="Ware D."/>
        </authorList>
    </citation>
    <scope>NUCLEOTIDE SEQUENCE [LARGE SCALE GENOMIC DNA]</scope>
    <source>
        <tissue evidence="8">Seedling</tissue>
    </source>
</reference>
<comment type="subcellular location">
    <subcellularLocation>
        <location evidence="1">Membrane</location>
    </subcellularLocation>
</comment>
<feature type="compositionally biased region" description="Basic and acidic residues" evidence="6">
    <location>
        <begin position="46"/>
        <end position="56"/>
    </location>
</feature>
<evidence type="ECO:0000256" key="5">
    <source>
        <dbReference type="ARBA" id="ARBA00023136"/>
    </source>
</evidence>
<dbReference type="InterPro" id="IPR044890">
    <property type="entry name" value="TMEM14_sf"/>
</dbReference>
<dbReference type="Pfam" id="PF03647">
    <property type="entry name" value="Tmemb_14"/>
    <property type="match status" value="1"/>
</dbReference>
<feature type="transmembrane region" description="Helical" evidence="7">
    <location>
        <begin position="79"/>
        <end position="98"/>
    </location>
</feature>
<accession>A0A317Y2X0</accession>
<evidence type="ECO:0000313" key="8">
    <source>
        <dbReference type="EMBL" id="ONM06688.1"/>
    </source>
</evidence>
<evidence type="ECO:0000256" key="6">
    <source>
        <dbReference type="SAM" id="MobiDB-lite"/>
    </source>
</evidence>
<proteinExistence type="inferred from homology"/>
<evidence type="ECO:0000256" key="2">
    <source>
        <dbReference type="ARBA" id="ARBA00007590"/>
    </source>
</evidence>
<dbReference type="STRING" id="4577.A0A1D6KW33"/>
<comment type="similarity">
    <text evidence="2">Belongs to the TMEM14 family.</text>
</comment>
<dbReference type="PaxDb" id="4577-GRMZM2G083091_P01"/>
<feature type="transmembrane region" description="Helical" evidence="7">
    <location>
        <begin position="134"/>
        <end position="155"/>
    </location>
</feature>
<accession>A0A1D6KW33</accession>
<evidence type="ECO:0000256" key="7">
    <source>
        <dbReference type="SAM" id="Phobius"/>
    </source>
</evidence>
<dbReference type="InParanoid" id="A0A1D6KW33"/>
<organism evidence="8">
    <name type="scientific">Zea mays</name>
    <name type="common">Maize</name>
    <dbReference type="NCBI Taxonomy" id="4577"/>
    <lineage>
        <taxon>Eukaryota</taxon>
        <taxon>Viridiplantae</taxon>
        <taxon>Streptophyta</taxon>
        <taxon>Embryophyta</taxon>
        <taxon>Tracheophyta</taxon>
        <taxon>Spermatophyta</taxon>
        <taxon>Magnoliopsida</taxon>
        <taxon>Liliopsida</taxon>
        <taxon>Poales</taxon>
        <taxon>Poaceae</taxon>
        <taxon>PACMAD clade</taxon>
        <taxon>Panicoideae</taxon>
        <taxon>Andropogonodae</taxon>
        <taxon>Andropogoneae</taxon>
        <taxon>Tripsacinae</taxon>
        <taxon>Zea</taxon>
    </lineage>
</organism>
<evidence type="ECO:0000256" key="4">
    <source>
        <dbReference type="ARBA" id="ARBA00022989"/>
    </source>
</evidence>
<evidence type="ECO:0000256" key="3">
    <source>
        <dbReference type="ARBA" id="ARBA00022692"/>
    </source>
</evidence>
<keyword evidence="5 7" id="KW-0472">Membrane</keyword>
<dbReference type="PANTHER" id="PTHR12668">
    <property type="entry name" value="TRANSMEMBRANE PROTEIN 14, 15"/>
    <property type="match status" value="1"/>
</dbReference>
<dbReference type="Gene3D" id="1.10.10.1740">
    <property type="entry name" value="Transmembrane protein 14-like"/>
    <property type="match status" value="1"/>
</dbReference>
<feature type="transmembrane region" description="Helical" evidence="7">
    <location>
        <begin position="104"/>
        <end position="122"/>
    </location>
</feature>
<dbReference type="FunCoup" id="A0A1D6KW33">
    <property type="interactions" value="1691"/>
</dbReference>
<keyword evidence="3 7" id="KW-0812">Transmembrane</keyword>
<dbReference type="AlphaFoldDB" id="A0A1D6KW33"/>
<feature type="region of interest" description="Disordered" evidence="6">
    <location>
        <begin position="44"/>
        <end position="66"/>
    </location>
</feature>